<sequence>MSGTDGSKRSAGPRAHVPLAKAGQDRWGFANTMSTGLGTCVANAAGDTLLVVGEGRLEVYDADEDRWTLDIDAPDTHEVTGCF</sequence>
<dbReference type="Proteomes" id="UP000299102">
    <property type="component" value="Unassembled WGS sequence"/>
</dbReference>
<proteinExistence type="predicted"/>
<keyword evidence="2" id="KW-1185">Reference proteome</keyword>
<evidence type="ECO:0000313" key="2">
    <source>
        <dbReference type="Proteomes" id="UP000299102"/>
    </source>
</evidence>
<dbReference type="EMBL" id="BGZK01000579">
    <property type="protein sequence ID" value="GBP51299.1"/>
    <property type="molecule type" value="Genomic_DNA"/>
</dbReference>
<protein>
    <submittedName>
        <fullName evidence="1">Uncharacterized protein</fullName>
    </submittedName>
</protein>
<name>A0A4C1WLW8_EUMVA</name>
<organism evidence="1 2">
    <name type="scientific">Eumeta variegata</name>
    <name type="common">Bagworm moth</name>
    <name type="synonym">Eumeta japonica</name>
    <dbReference type="NCBI Taxonomy" id="151549"/>
    <lineage>
        <taxon>Eukaryota</taxon>
        <taxon>Metazoa</taxon>
        <taxon>Ecdysozoa</taxon>
        <taxon>Arthropoda</taxon>
        <taxon>Hexapoda</taxon>
        <taxon>Insecta</taxon>
        <taxon>Pterygota</taxon>
        <taxon>Neoptera</taxon>
        <taxon>Endopterygota</taxon>
        <taxon>Lepidoptera</taxon>
        <taxon>Glossata</taxon>
        <taxon>Ditrysia</taxon>
        <taxon>Tineoidea</taxon>
        <taxon>Psychidae</taxon>
        <taxon>Oiketicinae</taxon>
        <taxon>Eumeta</taxon>
    </lineage>
</organism>
<accession>A0A4C1WLW8</accession>
<reference evidence="1 2" key="1">
    <citation type="journal article" date="2019" name="Commun. Biol.">
        <title>The bagworm genome reveals a unique fibroin gene that provides high tensile strength.</title>
        <authorList>
            <person name="Kono N."/>
            <person name="Nakamura H."/>
            <person name="Ohtoshi R."/>
            <person name="Tomita M."/>
            <person name="Numata K."/>
            <person name="Arakawa K."/>
        </authorList>
    </citation>
    <scope>NUCLEOTIDE SEQUENCE [LARGE SCALE GENOMIC DNA]</scope>
</reference>
<dbReference type="AlphaFoldDB" id="A0A4C1WLW8"/>
<comment type="caution">
    <text evidence="1">The sequence shown here is derived from an EMBL/GenBank/DDBJ whole genome shotgun (WGS) entry which is preliminary data.</text>
</comment>
<gene>
    <name evidence="1" type="ORF">EVAR_34085_1</name>
</gene>
<evidence type="ECO:0000313" key="1">
    <source>
        <dbReference type="EMBL" id="GBP51299.1"/>
    </source>
</evidence>